<sequence length="248" mass="27844">MDSILRYDTYFHPPQLAVSAPLSGLLMSPALAHVIARRCFQGRHIDSPASLAEVTCNDLILYTDWTGSIGALQVHDTQGTGHGLDGLTRSRQVHHGDRWRCSADSRYERRKQSRRNENKTCVSKSAPFLVLPEFTRPTPPETPSGHEALIQPAIDVGSKNESNLCSYLGKTALTSCRTERSPRIRRMMDVEVGTDPAIVQGMFDWIEIREKGECSRRQCGDDGMRCFELGVHRWEVFDNSESQDIAIN</sequence>
<dbReference type="Proteomes" id="UP000830671">
    <property type="component" value="Chromosome 2"/>
</dbReference>
<dbReference type="AlphaFoldDB" id="A0A9Q8SH92"/>
<gene>
    <name evidence="1" type="ORF">CLUP02_02555</name>
</gene>
<dbReference type="EMBL" id="CP019474">
    <property type="protein sequence ID" value="UQC77088.1"/>
    <property type="molecule type" value="Genomic_DNA"/>
</dbReference>
<reference evidence="1" key="1">
    <citation type="journal article" date="2021" name="Mol. Plant Microbe Interact.">
        <title>Complete Genome Sequence of the Plant-Pathogenic Fungus Colletotrichum lupini.</title>
        <authorList>
            <person name="Baroncelli R."/>
            <person name="Pensec F."/>
            <person name="Da Lio D."/>
            <person name="Boufleur T."/>
            <person name="Vicente I."/>
            <person name="Sarrocco S."/>
            <person name="Picot A."/>
            <person name="Baraldi E."/>
            <person name="Sukno S."/>
            <person name="Thon M."/>
            <person name="Le Floch G."/>
        </authorList>
    </citation>
    <scope>NUCLEOTIDE SEQUENCE</scope>
    <source>
        <strain evidence="1">IMI 504893</strain>
    </source>
</reference>
<accession>A0A9Q8SH92</accession>
<proteinExistence type="predicted"/>
<dbReference type="GeneID" id="73336596"/>
<organism evidence="1 2">
    <name type="scientific">Colletotrichum lupini</name>
    <dbReference type="NCBI Taxonomy" id="145971"/>
    <lineage>
        <taxon>Eukaryota</taxon>
        <taxon>Fungi</taxon>
        <taxon>Dikarya</taxon>
        <taxon>Ascomycota</taxon>
        <taxon>Pezizomycotina</taxon>
        <taxon>Sordariomycetes</taxon>
        <taxon>Hypocreomycetidae</taxon>
        <taxon>Glomerellales</taxon>
        <taxon>Glomerellaceae</taxon>
        <taxon>Colletotrichum</taxon>
        <taxon>Colletotrichum acutatum species complex</taxon>
    </lineage>
</organism>
<protein>
    <submittedName>
        <fullName evidence="1">Uncharacterized protein</fullName>
    </submittedName>
</protein>
<evidence type="ECO:0000313" key="2">
    <source>
        <dbReference type="Proteomes" id="UP000830671"/>
    </source>
</evidence>
<dbReference type="RefSeq" id="XP_049138729.1">
    <property type="nucleotide sequence ID" value="XM_049281586.1"/>
</dbReference>
<name>A0A9Q8SH92_9PEZI</name>
<keyword evidence="2" id="KW-1185">Reference proteome</keyword>
<dbReference type="KEGG" id="clup:CLUP02_02555"/>
<evidence type="ECO:0000313" key="1">
    <source>
        <dbReference type="EMBL" id="UQC77088.1"/>
    </source>
</evidence>